<dbReference type="InterPro" id="IPR013216">
    <property type="entry name" value="Methyltransf_11"/>
</dbReference>
<proteinExistence type="predicted"/>
<keyword evidence="2" id="KW-0808">Transferase</keyword>
<reference evidence="3" key="1">
    <citation type="submission" date="2015-01" db="EMBL/GenBank/DDBJ databases">
        <authorList>
            <person name="Manzoor Shahid"/>
            <person name="Zubair Saima"/>
        </authorList>
    </citation>
    <scope>NUCLEOTIDE SEQUENCE [LARGE SCALE GENOMIC DNA]</scope>
    <source>
        <strain evidence="3">Sp3</strain>
    </source>
</reference>
<organism evidence="2 3">
    <name type="scientific">Syntrophaceticus schinkii</name>
    <dbReference type="NCBI Taxonomy" id="499207"/>
    <lineage>
        <taxon>Bacteria</taxon>
        <taxon>Bacillati</taxon>
        <taxon>Bacillota</taxon>
        <taxon>Clostridia</taxon>
        <taxon>Thermoanaerobacterales</taxon>
        <taxon>Thermoanaerobacterales Family III. Incertae Sedis</taxon>
        <taxon>Syntrophaceticus</taxon>
    </lineage>
</organism>
<dbReference type="Proteomes" id="UP000046155">
    <property type="component" value="Unassembled WGS sequence"/>
</dbReference>
<dbReference type="PANTHER" id="PTHR43591">
    <property type="entry name" value="METHYLTRANSFERASE"/>
    <property type="match status" value="1"/>
</dbReference>
<evidence type="ECO:0000313" key="2">
    <source>
        <dbReference type="EMBL" id="CEO90208.1"/>
    </source>
</evidence>
<keyword evidence="3" id="KW-1185">Reference proteome</keyword>
<keyword evidence="2" id="KW-0489">Methyltransferase</keyword>
<name>A0A0B7MPU5_9FIRM</name>
<dbReference type="GO" id="GO:0008757">
    <property type="term" value="F:S-adenosylmethionine-dependent methyltransferase activity"/>
    <property type="evidence" value="ECO:0007669"/>
    <property type="project" value="InterPro"/>
</dbReference>
<sequence>MSEQHRKYFNEKAAHWDQMVEDKTLQGLDLIIKGLEIKPGSVVLDVGTGTGILIPFLKEAVGDSGSIVALDLAEEMLKRAKEKHGEQVRYVQGDIVNTPFEDNSFDEMICNSCFPHFQDKEVAVKEMMRILKPGGRVTVCHTASREDMNAMHRSFGGVVGEDMLPDDDEMKSMFQQAGFASIEISDSDRGYLLTARRYQPRGR</sequence>
<dbReference type="CDD" id="cd02440">
    <property type="entry name" value="AdoMet_MTases"/>
    <property type="match status" value="1"/>
</dbReference>
<dbReference type="OrthoDB" id="7365827at2"/>
<feature type="domain" description="Methyltransferase type 11" evidence="1">
    <location>
        <begin position="44"/>
        <end position="137"/>
    </location>
</feature>
<dbReference type="Pfam" id="PF08241">
    <property type="entry name" value="Methyltransf_11"/>
    <property type="match status" value="1"/>
</dbReference>
<dbReference type="RefSeq" id="WP_156972314.1">
    <property type="nucleotide sequence ID" value="NZ_CDRZ01000275.1"/>
</dbReference>
<dbReference type="Gene3D" id="3.40.50.150">
    <property type="entry name" value="Vaccinia Virus protein VP39"/>
    <property type="match status" value="1"/>
</dbReference>
<dbReference type="EMBL" id="CDRZ01000275">
    <property type="protein sequence ID" value="CEO90208.1"/>
    <property type="molecule type" value="Genomic_DNA"/>
</dbReference>
<protein>
    <submittedName>
        <fullName evidence="2">Methyltransferase type 11</fullName>
    </submittedName>
</protein>
<dbReference type="InterPro" id="IPR029063">
    <property type="entry name" value="SAM-dependent_MTases_sf"/>
</dbReference>
<dbReference type="GO" id="GO:0032259">
    <property type="term" value="P:methylation"/>
    <property type="evidence" value="ECO:0007669"/>
    <property type="project" value="UniProtKB-KW"/>
</dbReference>
<gene>
    <name evidence="2" type="ORF">SSCH_750013</name>
</gene>
<dbReference type="AlphaFoldDB" id="A0A0B7MPU5"/>
<evidence type="ECO:0000313" key="3">
    <source>
        <dbReference type="Proteomes" id="UP000046155"/>
    </source>
</evidence>
<evidence type="ECO:0000259" key="1">
    <source>
        <dbReference type="Pfam" id="PF08241"/>
    </source>
</evidence>
<accession>A0A0B7MPU5</accession>
<dbReference type="SUPFAM" id="SSF53335">
    <property type="entry name" value="S-adenosyl-L-methionine-dependent methyltransferases"/>
    <property type="match status" value="1"/>
</dbReference>